<organism evidence="1 2">
    <name type="scientific">Ferrovibrio xuzhouensis</name>
    <dbReference type="NCBI Taxonomy" id="1576914"/>
    <lineage>
        <taxon>Bacteria</taxon>
        <taxon>Pseudomonadati</taxon>
        <taxon>Pseudomonadota</taxon>
        <taxon>Alphaproteobacteria</taxon>
        <taxon>Rhodospirillales</taxon>
        <taxon>Rhodospirillaceae</taxon>
        <taxon>Ferrovibrio</taxon>
    </lineage>
</organism>
<keyword evidence="2" id="KW-1185">Reference proteome</keyword>
<gene>
    <name evidence="1" type="ORF">ACFOOQ_10635</name>
</gene>
<reference evidence="2" key="1">
    <citation type="journal article" date="2019" name="Int. J. Syst. Evol. Microbiol.">
        <title>The Global Catalogue of Microorganisms (GCM) 10K type strain sequencing project: providing services to taxonomists for standard genome sequencing and annotation.</title>
        <authorList>
            <consortium name="The Broad Institute Genomics Platform"/>
            <consortium name="The Broad Institute Genome Sequencing Center for Infectious Disease"/>
            <person name="Wu L."/>
            <person name="Ma J."/>
        </authorList>
    </citation>
    <scope>NUCLEOTIDE SEQUENCE [LARGE SCALE GENOMIC DNA]</scope>
    <source>
        <strain evidence="2">KCTC 42182</strain>
    </source>
</reference>
<dbReference type="EMBL" id="JBHRYJ010000002">
    <property type="protein sequence ID" value="MFC3676000.1"/>
    <property type="molecule type" value="Genomic_DNA"/>
</dbReference>
<protein>
    <submittedName>
        <fullName evidence="1">TIGR02466 family protein</fullName>
    </submittedName>
</protein>
<evidence type="ECO:0000313" key="1">
    <source>
        <dbReference type="EMBL" id="MFC3676000.1"/>
    </source>
</evidence>
<dbReference type="Proteomes" id="UP001595711">
    <property type="component" value="Unassembled WGS sequence"/>
</dbReference>
<dbReference type="InterPro" id="IPR012668">
    <property type="entry name" value="CHP02466"/>
</dbReference>
<dbReference type="NCBIfam" id="TIGR02466">
    <property type="entry name" value="TIGR02466 family protein"/>
    <property type="match status" value="1"/>
</dbReference>
<dbReference type="Gene3D" id="2.60.120.620">
    <property type="entry name" value="q2cbj1_9rhob like domain"/>
    <property type="match status" value="1"/>
</dbReference>
<dbReference type="RefSeq" id="WP_379725789.1">
    <property type="nucleotide sequence ID" value="NZ_JBHRYJ010000002.1"/>
</dbReference>
<sequence>MTIRSLFPTRIEVAPLKKKGIVAFNRDLIDVCDSLRLADKTGQRWSARHYPGGYTSYGSHDQMHRISSTFAALEKALDPQVRAYAVALGYDLRGRKLQMTDCWVNMMAGAVTHGLHLHPLSFISGTYYVQVPRGSAAIKFEDPRLDRLMAAPPRRSDLPPSEQLHVSIRPKAGQVVLFESWLRHEVPPGFTTRERISVSFNYAWHGRS</sequence>
<dbReference type="Pfam" id="PF13759">
    <property type="entry name" value="2OG-FeII_Oxy_5"/>
    <property type="match status" value="1"/>
</dbReference>
<name>A0ABV7VFP8_9PROT</name>
<evidence type="ECO:0000313" key="2">
    <source>
        <dbReference type="Proteomes" id="UP001595711"/>
    </source>
</evidence>
<comment type="caution">
    <text evidence="1">The sequence shown here is derived from an EMBL/GenBank/DDBJ whole genome shotgun (WGS) entry which is preliminary data.</text>
</comment>
<accession>A0ABV7VFP8</accession>
<proteinExistence type="predicted"/>